<gene>
    <name evidence="2" type="ORF">PAXRUDRAFT_833211</name>
</gene>
<name>A0A0D0CE82_9AGAM</name>
<keyword evidence="3" id="KW-1185">Reference proteome</keyword>
<feature type="compositionally biased region" description="Basic and acidic residues" evidence="1">
    <location>
        <begin position="748"/>
        <end position="758"/>
    </location>
</feature>
<dbReference type="PANTHER" id="PTHR28630">
    <property type="match status" value="1"/>
</dbReference>
<dbReference type="STRING" id="930991.A0A0D0CE82"/>
<dbReference type="OrthoDB" id="2669564at2759"/>
<dbReference type="EMBL" id="KN825896">
    <property type="protein sequence ID" value="KIK80947.1"/>
    <property type="molecule type" value="Genomic_DNA"/>
</dbReference>
<dbReference type="HOGENOM" id="CLU_357556_0_0_1"/>
<protein>
    <submittedName>
        <fullName evidence="2">Uncharacterized protein</fullName>
    </submittedName>
</protein>
<dbReference type="AlphaFoldDB" id="A0A0D0CE82"/>
<dbReference type="Pfam" id="PF13911">
    <property type="entry name" value="AhpC-TSA_2"/>
    <property type="match status" value="1"/>
</dbReference>
<feature type="compositionally biased region" description="Low complexity" evidence="1">
    <location>
        <begin position="359"/>
        <end position="370"/>
    </location>
</feature>
<organism evidence="2 3">
    <name type="scientific">Paxillus rubicundulus Ve08.2h10</name>
    <dbReference type="NCBI Taxonomy" id="930991"/>
    <lineage>
        <taxon>Eukaryota</taxon>
        <taxon>Fungi</taxon>
        <taxon>Dikarya</taxon>
        <taxon>Basidiomycota</taxon>
        <taxon>Agaricomycotina</taxon>
        <taxon>Agaricomycetes</taxon>
        <taxon>Agaricomycetidae</taxon>
        <taxon>Boletales</taxon>
        <taxon>Paxilineae</taxon>
        <taxon>Paxillaceae</taxon>
        <taxon>Paxillus</taxon>
    </lineage>
</organism>
<feature type="region of interest" description="Disordered" evidence="1">
    <location>
        <begin position="690"/>
        <end position="709"/>
    </location>
</feature>
<dbReference type="CDD" id="cd02970">
    <property type="entry name" value="PRX_like2"/>
    <property type="match status" value="1"/>
</dbReference>
<reference evidence="3" key="2">
    <citation type="submission" date="2015-01" db="EMBL/GenBank/DDBJ databases">
        <title>Evolutionary Origins and Diversification of the Mycorrhizal Mutualists.</title>
        <authorList>
            <consortium name="DOE Joint Genome Institute"/>
            <consortium name="Mycorrhizal Genomics Consortium"/>
            <person name="Kohler A."/>
            <person name="Kuo A."/>
            <person name="Nagy L.G."/>
            <person name="Floudas D."/>
            <person name="Copeland A."/>
            <person name="Barry K.W."/>
            <person name="Cichocki N."/>
            <person name="Veneault-Fourrey C."/>
            <person name="LaButti K."/>
            <person name="Lindquist E.A."/>
            <person name="Lipzen A."/>
            <person name="Lundell T."/>
            <person name="Morin E."/>
            <person name="Murat C."/>
            <person name="Riley R."/>
            <person name="Ohm R."/>
            <person name="Sun H."/>
            <person name="Tunlid A."/>
            <person name="Henrissat B."/>
            <person name="Grigoriev I.V."/>
            <person name="Hibbett D.S."/>
            <person name="Martin F."/>
        </authorList>
    </citation>
    <scope>NUCLEOTIDE SEQUENCE [LARGE SCALE GENOMIC DNA]</scope>
    <source>
        <strain evidence="3">Ve08.2h10</strain>
    </source>
</reference>
<feature type="region of interest" description="Disordered" evidence="1">
    <location>
        <begin position="152"/>
        <end position="175"/>
    </location>
</feature>
<dbReference type="InterPro" id="IPR032801">
    <property type="entry name" value="PXL2A/B/C"/>
</dbReference>
<feature type="region of interest" description="Disordered" evidence="1">
    <location>
        <begin position="358"/>
        <end position="378"/>
    </location>
</feature>
<accession>A0A0D0CE82</accession>
<sequence length="784" mass="85584">MSVSTSVLPILQPRVRRKPAPSLELDARYPNPDPDDPFVPLSVLRSRTASTLSSVGAPLSFQGNSTSHLPTLPYTGGRYLPDIYQAYLDSLPATAPVSSGKKQDVVTSPFARSTTNIDTEQSYEQGSDMPRWPSQDSVYRWEDNPRHFPLQRRRSRSAVSRKEARFTASISPRNSPYGHSNLQSYVLASALSSTPAFTAEPLPMSPTSSIRHGSESVHSLGPYVNSDVVPSSPLRLASFSAEVPVVASSKVKKFSRLLPKRSGGRQGLAHQSTDTLALSPTNTSFTSFPFPNERSSTTRHVSEENTFHARRKSTALFPADIVANLHTMDVSSPLRNSTAGYVYDPLTDAELGYMSDPGSSISHSQASVSSPTSPAARTATHVRSHTITNGLTCDLVASSRTGCEIARPSTTSFPAFDEHALPTPRQLMDVASCLVIAENGLRVPFGELFRDQKTIVIFVRHFWCPLCQDYMFSVASNIDLKLLKQANVNLIVIGNGSYNMIKSYKQIFRAPFAFYTDPSLRLHAALGMTLRVLEPKSQRKRGGYVRHGHMGGIAMVFKNALRVGMPVWEKGGDPAQLGGEFILGPGLTASYAHRMPNARSHAPIMHVLAAAGMGVQCEMPMPAADTVGRTSVPPIDEEKWMEERRLSLARIRERKLARRMGVAFPSCDEHQVILPKVELPGPLCRSDSIEEEKEEDAENVQQLDSPVQTKSTTCRVGENIGGLNSTSDDGDTETASVGSRTMTESDSGSDRTKTEEVGPHLLQDKMAVFVDLDDPSTTLQVVSL</sequence>
<dbReference type="PANTHER" id="PTHR28630:SF3">
    <property type="entry name" value="PEROXIREDOXIN-LIKE 2C"/>
    <property type="match status" value="1"/>
</dbReference>
<feature type="compositionally biased region" description="Polar residues" evidence="1">
    <location>
        <begin position="699"/>
        <end position="709"/>
    </location>
</feature>
<proteinExistence type="predicted"/>
<dbReference type="InParanoid" id="A0A0D0CE82"/>
<dbReference type="SUPFAM" id="SSF52833">
    <property type="entry name" value="Thioredoxin-like"/>
    <property type="match status" value="1"/>
</dbReference>
<feature type="compositionally biased region" description="Polar residues" evidence="1">
    <location>
        <begin position="722"/>
        <end position="746"/>
    </location>
</feature>
<evidence type="ECO:0000313" key="2">
    <source>
        <dbReference type="EMBL" id="KIK80947.1"/>
    </source>
</evidence>
<evidence type="ECO:0000256" key="1">
    <source>
        <dbReference type="SAM" id="MobiDB-lite"/>
    </source>
</evidence>
<dbReference type="Gene3D" id="3.40.30.10">
    <property type="entry name" value="Glutaredoxin"/>
    <property type="match status" value="1"/>
</dbReference>
<dbReference type="InterPro" id="IPR036249">
    <property type="entry name" value="Thioredoxin-like_sf"/>
</dbReference>
<feature type="region of interest" description="Disordered" evidence="1">
    <location>
        <begin position="718"/>
        <end position="759"/>
    </location>
</feature>
<evidence type="ECO:0000313" key="3">
    <source>
        <dbReference type="Proteomes" id="UP000054538"/>
    </source>
</evidence>
<reference evidence="2 3" key="1">
    <citation type="submission" date="2014-04" db="EMBL/GenBank/DDBJ databases">
        <authorList>
            <consortium name="DOE Joint Genome Institute"/>
            <person name="Kuo A."/>
            <person name="Kohler A."/>
            <person name="Jargeat P."/>
            <person name="Nagy L.G."/>
            <person name="Floudas D."/>
            <person name="Copeland A."/>
            <person name="Barry K.W."/>
            <person name="Cichocki N."/>
            <person name="Veneault-Fourrey C."/>
            <person name="LaButti K."/>
            <person name="Lindquist E.A."/>
            <person name="Lipzen A."/>
            <person name="Lundell T."/>
            <person name="Morin E."/>
            <person name="Murat C."/>
            <person name="Sun H."/>
            <person name="Tunlid A."/>
            <person name="Henrissat B."/>
            <person name="Grigoriev I.V."/>
            <person name="Hibbett D.S."/>
            <person name="Martin F."/>
            <person name="Nordberg H.P."/>
            <person name="Cantor M.N."/>
            <person name="Hua S.X."/>
        </authorList>
    </citation>
    <scope>NUCLEOTIDE SEQUENCE [LARGE SCALE GENOMIC DNA]</scope>
    <source>
        <strain evidence="2 3">Ve08.2h10</strain>
    </source>
</reference>
<dbReference type="Proteomes" id="UP000054538">
    <property type="component" value="Unassembled WGS sequence"/>
</dbReference>